<evidence type="ECO:0000313" key="3">
    <source>
        <dbReference type="Proteomes" id="UP000607653"/>
    </source>
</evidence>
<protein>
    <submittedName>
        <fullName evidence="2">Uncharacterized protein</fullName>
    </submittedName>
</protein>
<dbReference type="AlphaFoldDB" id="A0A822Z292"/>
<feature type="region of interest" description="Disordered" evidence="1">
    <location>
        <begin position="113"/>
        <end position="146"/>
    </location>
</feature>
<dbReference type="Proteomes" id="UP000607653">
    <property type="component" value="Unassembled WGS sequence"/>
</dbReference>
<feature type="region of interest" description="Disordered" evidence="1">
    <location>
        <begin position="15"/>
        <end position="39"/>
    </location>
</feature>
<gene>
    <name evidence="2" type="ORF">HUJ06_014867</name>
</gene>
<sequence length="146" mass="16114">MGNCCLKPNKVPAWEEPHRRPLAESGKIPAESLESMKPNEGGVGVALMRFKTGNEVVSTEESNGDGKGGGGGVRFRIILTQQELNRILNYKKDSKCVSAEELLSLMKEKRRMVGARTDNRNESRGWRPTLEGMHPLDKLQAASPLL</sequence>
<dbReference type="EMBL" id="DUZY01000005">
    <property type="protein sequence ID" value="DAD40544.1"/>
    <property type="molecule type" value="Genomic_DNA"/>
</dbReference>
<name>A0A822Z292_NELNU</name>
<accession>A0A822Z292</accession>
<evidence type="ECO:0000256" key="1">
    <source>
        <dbReference type="SAM" id="MobiDB-lite"/>
    </source>
</evidence>
<reference evidence="2 3" key="1">
    <citation type="journal article" date="2020" name="Mol. Biol. Evol.">
        <title>Distinct Expression and Methylation Patterns for Genes with Different Fates following a Single Whole-Genome Duplication in Flowering Plants.</title>
        <authorList>
            <person name="Shi T."/>
            <person name="Rahmani R.S."/>
            <person name="Gugger P.F."/>
            <person name="Wang M."/>
            <person name="Li H."/>
            <person name="Zhang Y."/>
            <person name="Li Z."/>
            <person name="Wang Q."/>
            <person name="Van de Peer Y."/>
            <person name="Marchal K."/>
            <person name="Chen J."/>
        </authorList>
    </citation>
    <scope>NUCLEOTIDE SEQUENCE [LARGE SCALE GENOMIC DNA]</scope>
    <source>
        <tissue evidence="2">Leaf</tissue>
    </source>
</reference>
<organism evidence="2 3">
    <name type="scientific">Nelumbo nucifera</name>
    <name type="common">Sacred lotus</name>
    <dbReference type="NCBI Taxonomy" id="4432"/>
    <lineage>
        <taxon>Eukaryota</taxon>
        <taxon>Viridiplantae</taxon>
        <taxon>Streptophyta</taxon>
        <taxon>Embryophyta</taxon>
        <taxon>Tracheophyta</taxon>
        <taxon>Spermatophyta</taxon>
        <taxon>Magnoliopsida</taxon>
        <taxon>Proteales</taxon>
        <taxon>Nelumbonaceae</taxon>
        <taxon>Nelumbo</taxon>
    </lineage>
</organism>
<proteinExistence type="predicted"/>
<keyword evidence="3" id="KW-1185">Reference proteome</keyword>
<comment type="caution">
    <text evidence="2">The sequence shown here is derived from an EMBL/GenBank/DDBJ whole genome shotgun (WGS) entry which is preliminary data.</text>
</comment>
<evidence type="ECO:0000313" key="2">
    <source>
        <dbReference type="EMBL" id="DAD40544.1"/>
    </source>
</evidence>